<dbReference type="GO" id="GO:0005840">
    <property type="term" value="C:ribosome"/>
    <property type="evidence" value="ECO:0007669"/>
    <property type="project" value="UniProtKB-KW"/>
</dbReference>
<evidence type="ECO:0000256" key="5">
    <source>
        <dbReference type="ARBA" id="ARBA00023274"/>
    </source>
</evidence>
<dbReference type="GO" id="GO:1990904">
    <property type="term" value="C:ribonucleoprotein complex"/>
    <property type="evidence" value="ECO:0007669"/>
    <property type="project" value="UniProtKB-KW"/>
</dbReference>
<dbReference type="EMBL" id="CP159485">
    <property type="protein sequence ID" value="XCI28717.1"/>
    <property type="molecule type" value="Genomic_DNA"/>
</dbReference>
<reference evidence="9" key="1">
    <citation type="journal article" date="2018" name="Antonie Van Leeuwenhoek">
        <title>Proteinivorax hydrogeniformans sp. nov., an anaerobic, haloalkaliphilic bacterium fermenting proteinaceous compounds with high hydrogen production.</title>
        <authorList>
            <person name="Boltyanskaya Y."/>
            <person name="Detkova E."/>
            <person name="Pimenov N."/>
            <person name="Kevbrin V."/>
        </authorList>
    </citation>
    <scope>NUCLEOTIDE SEQUENCE</scope>
    <source>
        <strain evidence="9">Z-710</strain>
    </source>
</reference>
<dbReference type="PANTHER" id="PTHR21011">
    <property type="entry name" value="MITOCHONDRIAL 28S RIBOSOMAL PROTEIN S6"/>
    <property type="match status" value="1"/>
</dbReference>
<keyword evidence="4 8" id="KW-0689">Ribosomal protein</keyword>
<keyword evidence="5 8" id="KW-0687">Ribonucleoprotein</keyword>
<dbReference type="SUPFAM" id="SSF54995">
    <property type="entry name" value="Ribosomal protein S6"/>
    <property type="match status" value="1"/>
</dbReference>
<dbReference type="NCBIfam" id="TIGR00166">
    <property type="entry name" value="S6"/>
    <property type="match status" value="1"/>
</dbReference>
<sequence length="94" mass="10804">MTKYELMYILVTDLDEEATKGAIEKVNGIIEQKGGSVVEVDQWGKRRLAYPIEKKNEGYYVVTQFEGNKETIDELDRVIKIDDNMLRHLVVKAA</sequence>
<proteinExistence type="inferred from homology"/>
<dbReference type="Gene3D" id="3.30.70.60">
    <property type="match status" value="1"/>
</dbReference>
<protein>
    <recommendedName>
        <fullName evidence="7 8">Small ribosomal subunit protein bS6</fullName>
    </recommendedName>
</protein>
<keyword evidence="2 8" id="KW-0699">rRNA-binding</keyword>
<dbReference type="GO" id="GO:0070181">
    <property type="term" value="F:small ribosomal subunit rRNA binding"/>
    <property type="evidence" value="ECO:0007669"/>
    <property type="project" value="TreeGrafter"/>
</dbReference>
<dbReference type="GO" id="GO:0005737">
    <property type="term" value="C:cytoplasm"/>
    <property type="evidence" value="ECO:0007669"/>
    <property type="project" value="UniProtKB-ARBA"/>
</dbReference>
<organism evidence="9">
    <name type="scientific">Proteinivorax hydrogeniformans</name>
    <dbReference type="NCBI Taxonomy" id="1826727"/>
    <lineage>
        <taxon>Bacteria</taxon>
        <taxon>Bacillati</taxon>
        <taxon>Bacillota</taxon>
        <taxon>Clostridia</taxon>
        <taxon>Eubacteriales</taxon>
        <taxon>Proteinivoracaceae</taxon>
        <taxon>Proteinivorax</taxon>
    </lineage>
</organism>
<dbReference type="FunFam" id="3.30.70.60:FF:000002">
    <property type="entry name" value="30S ribosomal protein S6"/>
    <property type="match status" value="1"/>
</dbReference>
<dbReference type="GO" id="GO:0003735">
    <property type="term" value="F:structural constituent of ribosome"/>
    <property type="evidence" value="ECO:0007669"/>
    <property type="project" value="InterPro"/>
</dbReference>
<gene>
    <name evidence="8 9" type="primary">rpsF</name>
    <name evidence="9" type="ORF">PRVXH_002692</name>
</gene>
<dbReference type="InterPro" id="IPR035980">
    <property type="entry name" value="Ribosomal_bS6_sf"/>
</dbReference>
<comment type="similarity">
    <text evidence="1 8">Belongs to the bacterial ribosomal protein bS6 family.</text>
</comment>
<evidence type="ECO:0000313" key="9">
    <source>
        <dbReference type="EMBL" id="XCI28717.1"/>
    </source>
</evidence>
<comment type="function">
    <text evidence="6 8">Binds together with bS18 to 16S ribosomal RNA.</text>
</comment>
<name>A0AAU8HT19_9FIRM</name>
<evidence type="ECO:0000256" key="6">
    <source>
        <dbReference type="ARBA" id="ARBA00035104"/>
    </source>
</evidence>
<dbReference type="GO" id="GO:0006412">
    <property type="term" value="P:translation"/>
    <property type="evidence" value="ECO:0007669"/>
    <property type="project" value="UniProtKB-UniRule"/>
</dbReference>
<dbReference type="AlphaFoldDB" id="A0AAU8HT19"/>
<dbReference type="InterPro" id="IPR000529">
    <property type="entry name" value="Ribosomal_bS6"/>
</dbReference>
<evidence type="ECO:0000256" key="1">
    <source>
        <dbReference type="ARBA" id="ARBA00009512"/>
    </source>
</evidence>
<evidence type="ECO:0000256" key="2">
    <source>
        <dbReference type="ARBA" id="ARBA00022730"/>
    </source>
</evidence>
<dbReference type="InterPro" id="IPR020814">
    <property type="entry name" value="Ribosomal_S6_plastid/chlpt"/>
</dbReference>
<dbReference type="PANTHER" id="PTHR21011:SF1">
    <property type="entry name" value="SMALL RIBOSOMAL SUBUNIT PROTEIN BS6M"/>
    <property type="match status" value="1"/>
</dbReference>
<keyword evidence="3 8" id="KW-0694">RNA-binding</keyword>
<reference evidence="9" key="2">
    <citation type="submission" date="2024-06" db="EMBL/GenBank/DDBJ databases">
        <authorList>
            <person name="Petrova K.O."/>
            <person name="Toshchakov S.V."/>
            <person name="Boltjanskaja Y.V."/>
            <person name="Kevbrin V.V."/>
        </authorList>
    </citation>
    <scope>NUCLEOTIDE SEQUENCE</scope>
    <source>
        <strain evidence="9">Z-710</strain>
    </source>
</reference>
<evidence type="ECO:0000256" key="8">
    <source>
        <dbReference type="HAMAP-Rule" id="MF_00360"/>
    </source>
</evidence>
<dbReference type="InterPro" id="IPR014717">
    <property type="entry name" value="Transl_elong_EF1B/ribsomal_bS6"/>
</dbReference>
<dbReference type="RefSeq" id="WP_353893269.1">
    <property type="nucleotide sequence ID" value="NZ_CP159485.1"/>
</dbReference>
<dbReference type="HAMAP" id="MF_00360">
    <property type="entry name" value="Ribosomal_bS6"/>
    <property type="match status" value="1"/>
</dbReference>
<evidence type="ECO:0000256" key="3">
    <source>
        <dbReference type="ARBA" id="ARBA00022884"/>
    </source>
</evidence>
<accession>A0AAU8HT19</accession>
<evidence type="ECO:0000256" key="4">
    <source>
        <dbReference type="ARBA" id="ARBA00022980"/>
    </source>
</evidence>
<evidence type="ECO:0000256" key="7">
    <source>
        <dbReference type="ARBA" id="ARBA00035294"/>
    </source>
</evidence>
<dbReference type="Pfam" id="PF01250">
    <property type="entry name" value="Ribosomal_S6"/>
    <property type="match status" value="1"/>
</dbReference>
<dbReference type="CDD" id="cd00473">
    <property type="entry name" value="bS6"/>
    <property type="match status" value="1"/>
</dbReference>